<dbReference type="Gene3D" id="3.40.30.10">
    <property type="entry name" value="Glutaredoxin"/>
    <property type="match status" value="1"/>
</dbReference>
<protein>
    <recommendedName>
        <fullName evidence="7">Thioredoxin</fullName>
    </recommendedName>
</protein>
<dbReference type="PATRIC" id="fig|576611.7.peg.1185"/>
<dbReference type="EMBL" id="CP007501">
    <property type="protein sequence ID" value="AKD25502.1"/>
    <property type="molecule type" value="Genomic_DNA"/>
</dbReference>
<dbReference type="GO" id="GO:0015035">
    <property type="term" value="F:protein-disulfide reductase activity"/>
    <property type="evidence" value="ECO:0007669"/>
    <property type="project" value="UniProtKB-UniRule"/>
</dbReference>
<comment type="similarity">
    <text evidence="1">Belongs to the thioredoxin family.</text>
</comment>
<evidence type="ECO:0000256" key="5">
    <source>
        <dbReference type="ARBA" id="ARBA00023157"/>
    </source>
</evidence>
<dbReference type="GO" id="GO:0046872">
    <property type="term" value="F:metal ion binding"/>
    <property type="evidence" value="ECO:0007669"/>
    <property type="project" value="UniProtKB-KW"/>
</dbReference>
<dbReference type="Proteomes" id="UP000061135">
    <property type="component" value="Chromosome"/>
</dbReference>
<evidence type="ECO:0000256" key="6">
    <source>
        <dbReference type="ARBA" id="ARBA00023284"/>
    </source>
</evidence>
<keyword evidence="4" id="KW-0249">Electron transport</keyword>
<dbReference type="CDD" id="cd02947">
    <property type="entry name" value="TRX_family"/>
    <property type="match status" value="1"/>
</dbReference>
<dbReference type="NCBIfam" id="NF008229">
    <property type="entry name" value="PRK10996.1"/>
    <property type="match status" value="1"/>
</dbReference>
<dbReference type="OrthoDB" id="9790390at2"/>
<dbReference type="InterPro" id="IPR005746">
    <property type="entry name" value="Thioredoxin"/>
</dbReference>
<proteinExistence type="inferred from homology"/>
<dbReference type="STRING" id="1835254.CL55_00011690"/>
<dbReference type="KEGG" id="pdq:CL55_00011690"/>
<dbReference type="HOGENOM" id="CLU_090389_10_0_4"/>
<dbReference type="PANTHER" id="PTHR45663">
    <property type="entry name" value="GEO12009P1"/>
    <property type="match status" value="1"/>
</dbReference>
<keyword evidence="10" id="KW-1185">Reference proteome</keyword>
<dbReference type="InterPro" id="IPR017937">
    <property type="entry name" value="Thioredoxin_CS"/>
</dbReference>
<gene>
    <name evidence="9" type="ORF">CL55_00011690</name>
</gene>
<evidence type="ECO:0000256" key="1">
    <source>
        <dbReference type="ARBA" id="ARBA00008987"/>
    </source>
</evidence>
<dbReference type="InterPro" id="IPR013766">
    <property type="entry name" value="Thioredoxin_domain"/>
</dbReference>
<dbReference type="InterPro" id="IPR049299">
    <property type="entry name" value="Thio2_N"/>
</dbReference>
<name>A0A0E3ZM37_9BURK</name>
<dbReference type="RefSeq" id="WP_046330274.1">
    <property type="nucleotide sequence ID" value="NZ_CP007501.1"/>
</dbReference>
<dbReference type="SUPFAM" id="SSF52833">
    <property type="entry name" value="Thioredoxin-like"/>
    <property type="match status" value="1"/>
</dbReference>
<keyword evidence="9" id="KW-0560">Oxidoreductase</keyword>
<dbReference type="PROSITE" id="PS00194">
    <property type="entry name" value="THIOREDOXIN_1"/>
    <property type="match status" value="1"/>
</dbReference>
<keyword evidence="2" id="KW-0813">Transport</keyword>
<evidence type="ECO:0000256" key="2">
    <source>
        <dbReference type="ARBA" id="ARBA00022448"/>
    </source>
</evidence>
<evidence type="ECO:0000259" key="8">
    <source>
        <dbReference type="PROSITE" id="PS51352"/>
    </source>
</evidence>
<dbReference type="Pfam" id="PF21352">
    <property type="entry name" value="Zn_ribbon_Thio2"/>
    <property type="match status" value="1"/>
</dbReference>
<sequence length="140" mass="15268">MIIHCPHCNKGNRIPAEKLNQTPICGACQQELLSLPINATAANFSELITQSVMPVIVDFWAPWCGPCKMFGPTFQSSAITHANQVLFVKVNTEAEQALGSQWNIRSIPTLAGFKGGKEVHRVSGALPPAQLEQFVKQLTI</sequence>
<organism evidence="9 10">
    <name type="scientific">Polynucleobacter duraquae</name>
    <dbReference type="NCBI Taxonomy" id="1835254"/>
    <lineage>
        <taxon>Bacteria</taxon>
        <taxon>Pseudomonadati</taxon>
        <taxon>Pseudomonadota</taxon>
        <taxon>Betaproteobacteria</taxon>
        <taxon>Burkholderiales</taxon>
        <taxon>Burkholderiaceae</taxon>
        <taxon>Polynucleobacter</taxon>
    </lineage>
</organism>
<dbReference type="PANTHER" id="PTHR45663:SF40">
    <property type="entry name" value="THIOREDOXIN 2"/>
    <property type="match status" value="1"/>
</dbReference>
<evidence type="ECO:0000256" key="7">
    <source>
        <dbReference type="NCBIfam" id="TIGR01068"/>
    </source>
</evidence>
<evidence type="ECO:0000256" key="3">
    <source>
        <dbReference type="ARBA" id="ARBA00022723"/>
    </source>
</evidence>
<dbReference type="PROSITE" id="PS51352">
    <property type="entry name" value="THIOREDOXIN_2"/>
    <property type="match status" value="1"/>
</dbReference>
<dbReference type="PRINTS" id="PR00421">
    <property type="entry name" value="THIOREDOXIN"/>
</dbReference>
<dbReference type="AlphaFoldDB" id="A0A0E3ZM37"/>
<evidence type="ECO:0000256" key="4">
    <source>
        <dbReference type="ARBA" id="ARBA00022982"/>
    </source>
</evidence>
<feature type="domain" description="Thioredoxin" evidence="8">
    <location>
        <begin position="8"/>
        <end position="140"/>
    </location>
</feature>
<dbReference type="FunFam" id="3.40.30.10:FF:000001">
    <property type="entry name" value="Thioredoxin"/>
    <property type="match status" value="1"/>
</dbReference>
<evidence type="ECO:0000313" key="9">
    <source>
        <dbReference type="EMBL" id="AKD25502.1"/>
    </source>
</evidence>
<dbReference type="Gene3D" id="2.30.30.380">
    <property type="entry name" value="Zn-finger domain of Sec23/24"/>
    <property type="match status" value="1"/>
</dbReference>
<keyword evidence="3" id="KW-0479">Metal-binding</keyword>
<dbReference type="NCBIfam" id="TIGR01068">
    <property type="entry name" value="thioredoxin"/>
    <property type="match status" value="1"/>
</dbReference>
<dbReference type="Pfam" id="PF00085">
    <property type="entry name" value="Thioredoxin"/>
    <property type="match status" value="1"/>
</dbReference>
<dbReference type="GO" id="GO:0005829">
    <property type="term" value="C:cytosol"/>
    <property type="evidence" value="ECO:0007669"/>
    <property type="project" value="TreeGrafter"/>
</dbReference>
<dbReference type="InterPro" id="IPR036249">
    <property type="entry name" value="Thioredoxin-like_sf"/>
</dbReference>
<keyword evidence="5" id="KW-1015">Disulfide bond</keyword>
<evidence type="ECO:0000313" key="10">
    <source>
        <dbReference type="Proteomes" id="UP000061135"/>
    </source>
</evidence>
<accession>A0A0E3ZM37</accession>
<reference evidence="9 10" key="1">
    <citation type="submission" date="2014-03" db="EMBL/GenBank/DDBJ databases">
        <title>Genome of Polynucleobacter strain MWH-MoK4.</title>
        <authorList>
            <person name="Hahn M.W."/>
        </authorList>
    </citation>
    <scope>NUCLEOTIDE SEQUENCE [LARGE SCALE GENOMIC DNA]</scope>
    <source>
        <strain evidence="9 10">MWH-MoK4</strain>
    </source>
</reference>
<keyword evidence="6" id="KW-0676">Redox-active center</keyword>